<dbReference type="Proteomes" id="UP000028534">
    <property type="component" value="Unassembled WGS sequence"/>
</dbReference>
<evidence type="ECO:0000313" key="5">
    <source>
        <dbReference type="EMBL" id="QHD70784.1"/>
    </source>
</evidence>
<keyword evidence="2" id="KW-0614">Plasmid</keyword>
<dbReference type="EMBL" id="CP060125">
    <property type="protein sequence ID" value="QNG49653.1"/>
    <property type="molecule type" value="Genomic_DNA"/>
</dbReference>
<geneLocation type="plasmid" evidence="6 10">
    <name>pSYA3-2</name>
</geneLocation>
<gene>
    <name evidence="3" type="ORF">CP98_05312</name>
    <name evidence="2" type="ORF">EBF16_01460</name>
    <name evidence="5" type="ORF">GS397_27165</name>
    <name evidence="6" type="ORF">H3V42_32840</name>
    <name evidence="4" type="ORF">N5J77_29340</name>
</gene>
<evidence type="ECO:0000313" key="2">
    <source>
        <dbReference type="EMBL" id="AYO75683.1"/>
    </source>
</evidence>
<dbReference type="InterPro" id="IPR009241">
    <property type="entry name" value="HigB-like"/>
</dbReference>
<evidence type="ECO:0000313" key="4">
    <source>
        <dbReference type="EMBL" id="MDH2135235.1"/>
    </source>
</evidence>
<feature type="region of interest" description="Disordered" evidence="1">
    <location>
        <begin position="88"/>
        <end position="124"/>
    </location>
</feature>
<evidence type="ECO:0000313" key="7">
    <source>
        <dbReference type="Proteomes" id="UP000028534"/>
    </source>
</evidence>
<dbReference type="EMBL" id="CP047221">
    <property type="protein sequence ID" value="QHD70784.1"/>
    <property type="molecule type" value="Genomic_DNA"/>
</dbReference>
<organism evidence="3 7">
    <name type="scientific">Sphingobium yanoikuyae</name>
    <name type="common">Sphingomonas yanoikuyae</name>
    <dbReference type="NCBI Taxonomy" id="13690"/>
    <lineage>
        <taxon>Bacteria</taxon>
        <taxon>Pseudomonadati</taxon>
        <taxon>Pseudomonadota</taxon>
        <taxon>Alphaproteobacteria</taxon>
        <taxon>Sphingomonadales</taxon>
        <taxon>Sphingomonadaceae</taxon>
        <taxon>Sphingobium</taxon>
    </lineage>
</organism>
<dbReference type="RefSeq" id="WP_013041565.1">
    <property type="nucleotide sequence ID" value="NZ_CP033227.1"/>
</dbReference>
<evidence type="ECO:0000313" key="8">
    <source>
        <dbReference type="Proteomes" id="UP000280708"/>
    </source>
</evidence>
<proteinExistence type="predicted"/>
<dbReference type="Proteomes" id="UP001162318">
    <property type="component" value="Unassembled WGS sequence"/>
</dbReference>
<feature type="compositionally biased region" description="Basic and acidic residues" evidence="1">
    <location>
        <begin position="101"/>
        <end position="114"/>
    </location>
</feature>
<evidence type="ECO:0000313" key="3">
    <source>
        <dbReference type="EMBL" id="KEZ11972.1"/>
    </source>
</evidence>
<dbReference type="EMBL" id="JGVR01000087">
    <property type="protein sequence ID" value="KEZ11972.1"/>
    <property type="molecule type" value="Genomic_DNA"/>
</dbReference>
<dbReference type="Pfam" id="PF05973">
    <property type="entry name" value="Gp49"/>
    <property type="match status" value="1"/>
</dbReference>
<geneLocation type="plasmid" evidence="5">
    <name>unnamed2</name>
</geneLocation>
<geneLocation type="plasmid" evidence="8">
    <name>pf1</name>
</geneLocation>
<reference evidence="4" key="5">
    <citation type="submission" date="2022-09" db="EMBL/GenBank/DDBJ databases">
        <title>Intensive care unit water sources are persistently colonized with multi-drug resistant bacteria and are the site of extensive horizontal gene transfer of antibiotic resistance genes.</title>
        <authorList>
            <person name="Diorio-Toth L."/>
        </authorList>
    </citation>
    <scope>NUCLEOTIDE SEQUENCE</scope>
    <source>
        <strain evidence="4">GD03659</strain>
    </source>
</reference>
<evidence type="ECO:0000313" key="9">
    <source>
        <dbReference type="Proteomes" id="UP000464086"/>
    </source>
</evidence>
<dbReference type="Proteomes" id="UP000280708">
    <property type="component" value="Plasmid pF1"/>
</dbReference>
<name>A0A084E1Y0_SPHYA</name>
<geneLocation type="plasmid" evidence="2">
    <name>pF1</name>
</geneLocation>
<protein>
    <submittedName>
        <fullName evidence="3">Phage-related protein</fullName>
    </submittedName>
    <submittedName>
        <fullName evidence="2">Type II toxin-antitoxin system RelE/ParE family toxin</fullName>
    </submittedName>
</protein>
<dbReference type="PATRIC" id="fig|13690.10.peg.5516"/>
<reference evidence="6 10" key="4">
    <citation type="submission" date="2020-07" db="EMBL/GenBank/DDBJ databases">
        <title>Whole genome sequence of Sphingobium yanoikuyae A3.</title>
        <authorList>
            <person name="Han S.-S."/>
        </authorList>
    </citation>
    <scope>NUCLEOTIDE SEQUENCE [LARGE SCALE GENOMIC DNA]</scope>
    <source>
        <strain evidence="6 10">A3</strain>
        <plasmid evidence="6 10">pSYA3-2</plasmid>
    </source>
</reference>
<dbReference type="Proteomes" id="UP000464086">
    <property type="component" value="Plasmid unnamed2"/>
</dbReference>
<accession>A0A084E1Y0</accession>
<dbReference type="AlphaFoldDB" id="A0A084E1Y0"/>
<evidence type="ECO:0000313" key="6">
    <source>
        <dbReference type="EMBL" id="QNG49653.1"/>
    </source>
</evidence>
<dbReference type="EMBL" id="CP033227">
    <property type="protein sequence ID" value="AYO75683.1"/>
    <property type="molecule type" value="Genomic_DNA"/>
</dbReference>
<reference evidence="3 7" key="1">
    <citation type="submission" date="2014-03" db="EMBL/GenBank/DDBJ databases">
        <title>Genome sequence of Sphingobium yanoikuyae B1.</title>
        <authorList>
            <person name="Gan H.M."/>
            <person name="Gan H.Y."/>
            <person name="Savka M.A."/>
        </authorList>
    </citation>
    <scope>NUCLEOTIDE SEQUENCE [LARGE SCALE GENOMIC DNA]</scope>
    <source>
        <strain evidence="3 7">B1</strain>
    </source>
</reference>
<reference evidence="5 9" key="3">
    <citation type="submission" date="2019-12" db="EMBL/GenBank/DDBJ databases">
        <title>Functional and genomic insights into the Sphingobium yanoikuyae YC-JY1, a bacterium efficiently degrading bisphenol A.</title>
        <authorList>
            <person name="Jia Y."/>
            <person name="Li X."/>
            <person name="Wang J."/>
            <person name="Eltoukhy A."/>
            <person name="Lamraoui I."/>
            <person name="Yan Y."/>
        </authorList>
    </citation>
    <scope>NUCLEOTIDE SEQUENCE [LARGE SCALE GENOMIC DNA]</scope>
    <source>
        <strain evidence="5 9">YC-JY1</strain>
        <plasmid evidence="5 9">unnamed2</plasmid>
    </source>
</reference>
<sequence length="124" mass="13961">MDTERPVRWVASSKRDFREFPDDVQDVMGYALHLAQQGGQHASTKPLKGFGGAGVVEIIDDHQGDTFRTVYTVKFAEAVYVLHAFQKKSKQGKATPQADMDLIRTRLKSAEEHHRQHQTPRGTA</sequence>
<evidence type="ECO:0000256" key="1">
    <source>
        <dbReference type="SAM" id="MobiDB-lite"/>
    </source>
</evidence>
<reference evidence="2 8" key="2">
    <citation type="submission" date="2018-10" db="EMBL/GenBank/DDBJ databases">
        <title>Characterization and genome analysis of a novel bacterium Sphingobium yanoikuyae SJTF8 capable of degrading PAHs.</title>
        <authorList>
            <person name="Yin C."/>
            <person name="Xiong W."/>
            <person name="Liang R."/>
        </authorList>
    </citation>
    <scope>NUCLEOTIDE SEQUENCE [LARGE SCALE GENOMIC DNA]</scope>
    <source>
        <strain evidence="2 8">SJTF8</strain>
        <plasmid evidence="2">pF1</plasmid>
        <plasmid evidence="8">pf1</plasmid>
    </source>
</reference>
<dbReference type="eggNOG" id="COG4679">
    <property type="taxonomic scope" value="Bacteria"/>
</dbReference>
<dbReference type="Proteomes" id="UP000515377">
    <property type="component" value="Plasmid pSYA3-2"/>
</dbReference>
<dbReference type="GeneID" id="29275595"/>
<evidence type="ECO:0000313" key="10">
    <source>
        <dbReference type="Proteomes" id="UP000515377"/>
    </source>
</evidence>
<dbReference type="EMBL" id="JAOCKX010000098">
    <property type="protein sequence ID" value="MDH2135235.1"/>
    <property type="molecule type" value="Genomic_DNA"/>
</dbReference>